<sequence length="371" mass="41795">MSEHSFKPEILIIDDDTEICETLELIINGLGYFVRYFTNPLQGLEYFEGERNPIVFLDVNMPQTTGLDLLPKIKAHDSKTQVLMMTGEHDIQTVVSSLYHRASDFILKPFHTKSIEAAISRAFEYYNFLKDKESMDESIKRDLRLAAKIQTRTMNLPQNLGHKIFSEIKPVSFVSGDFFQVLPLEEDRTLILMGDIEGHGVTSGLIAILMTAIHKELTRTTTIAPSELLSRLNRELCTEIGTHSMTAISIIVDHSKKKITYARGGHPFPLVFQKGNRAPLILQDQSGQILGILKEMEFAENEVSVEPGDILFLYSDGLLASSTHPLVQTLIQLPGGENRIESMKTEITNYIQYLETSSKASDDISYLLLEI</sequence>
<dbReference type="InterPro" id="IPR011006">
    <property type="entry name" value="CheY-like_superfamily"/>
</dbReference>
<dbReference type="SUPFAM" id="SSF52172">
    <property type="entry name" value="CheY-like"/>
    <property type="match status" value="1"/>
</dbReference>
<dbReference type="GO" id="GO:0000160">
    <property type="term" value="P:phosphorelay signal transduction system"/>
    <property type="evidence" value="ECO:0007669"/>
    <property type="project" value="InterPro"/>
</dbReference>
<dbReference type="Pfam" id="PF00072">
    <property type="entry name" value="Response_reg"/>
    <property type="match status" value="1"/>
</dbReference>
<keyword evidence="2" id="KW-0597">Phosphoprotein</keyword>
<gene>
    <name evidence="4" type="ORF">EHQ24_15080</name>
</gene>
<dbReference type="InterPro" id="IPR036457">
    <property type="entry name" value="PPM-type-like_dom_sf"/>
</dbReference>
<feature type="modified residue" description="4-aspartylphosphate" evidence="2">
    <location>
        <position position="58"/>
    </location>
</feature>
<dbReference type="Pfam" id="PF07228">
    <property type="entry name" value="SpoIIE"/>
    <property type="match status" value="1"/>
</dbReference>
<evidence type="ECO:0000313" key="4">
    <source>
        <dbReference type="EMBL" id="TGK82561.1"/>
    </source>
</evidence>
<organism evidence="4 5">
    <name type="scientific">Leptospira noumeaensis</name>
    <dbReference type="NCBI Taxonomy" id="2484964"/>
    <lineage>
        <taxon>Bacteria</taxon>
        <taxon>Pseudomonadati</taxon>
        <taxon>Spirochaetota</taxon>
        <taxon>Spirochaetia</taxon>
        <taxon>Leptospirales</taxon>
        <taxon>Leptospiraceae</taxon>
        <taxon>Leptospira</taxon>
    </lineage>
</organism>
<dbReference type="CDD" id="cd00156">
    <property type="entry name" value="REC"/>
    <property type="match status" value="1"/>
</dbReference>
<protein>
    <submittedName>
        <fullName evidence="4">Response regulator</fullName>
    </submittedName>
</protein>
<dbReference type="RefSeq" id="WP_135602376.1">
    <property type="nucleotide sequence ID" value="NZ_RQFK01000026.1"/>
</dbReference>
<keyword evidence="1" id="KW-0378">Hydrolase</keyword>
<feature type="domain" description="Response regulatory" evidence="3">
    <location>
        <begin position="9"/>
        <end position="123"/>
    </location>
</feature>
<dbReference type="EMBL" id="RQFK01000026">
    <property type="protein sequence ID" value="TGK82561.1"/>
    <property type="molecule type" value="Genomic_DNA"/>
</dbReference>
<evidence type="ECO:0000259" key="3">
    <source>
        <dbReference type="PROSITE" id="PS50110"/>
    </source>
</evidence>
<dbReference type="PANTHER" id="PTHR43156:SF2">
    <property type="entry name" value="STAGE II SPORULATION PROTEIN E"/>
    <property type="match status" value="1"/>
</dbReference>
<keyword evidence="5" id="KW-1185">Reference proteome</keyword>
<dbReference type="GO" id="GO:0016791">
    <property type="term" value="F:phosphatase activity"/>
    <property type="evidence" value="ECO:0007669"/>
    <property type="project" value="TreeGrafter"/>
</dbReference>
<dbReference type="SMART" id="SM00448">
    <property type="entry name" value="REC"/>
    <property type="match status" value="1"/>
</dbReference>
<dbReference type="Gene3D" id="3.60.40.10">
    <property type="entry name" value="PPM-type phosphatase domain"/>
    <property type="match status" value="1"/>
</dbReference>
<dbReference type="InterPro" id="IPR052016">
    <property type="entry name" value="Bact_Sigma-Reg"/>
</dbReference>
<evidence type="ECO:0000313" key="5">
    <source>
        <dbReference type="Proteomes" id="UP000298009"/>
    </source>
</evidence>
<dbReference type="InterPro" id="IPR001932">
    <property type="entry name" value="PPM-type_phosphatase-like_dom"/>
</dbReference>
<evidence type="ECO:0000256" key="1">
    <source>
        <dbReference type="ARBA" id="ARBA00022801"/>
    </source>
</evidence>
<dbReference type="AlphaFoldDB" id="A0A4R9I8N2"/>
<dbReference type="SUPFAM" id="SSF81606">
    <property type="entry name" value="PP2C-like"/>
    <property type="match status" value="1"/>
</dbReference>
<dbReference type="Gene3D" id="3.40.50.2300">
    <property type="match status" value="1"/>
</dbReference>
<reference evidence="4" key="1">
    <citation type="journal article" date="2019" name="PLoS Negl. Trop. Dis.">
        <title>Revisiting the worldwide diversity of Leptospira species in the environment.</title>
        <authorList>
            <person name="Vincent A.T."/>
            <person name="Schiettekatte O."/>
            <person name="Bourhy P."/>
            <person name="Veyrier F.J."/>
            <person name="Picardeau M."/>
        </authorList>
    </citation>
    <scope>NUCLEOTIDE SEQUENCE [LARGE SCALE GENOMIC DNA]</scope>
    <source>
        <strain evidence="4">201800287</strain>
    </source>
</reference>
<dbReference type="OrthoDB" id="9802426at2"/>
<dbReference type="PANTHER" id="PTHR43156">
    <property type="entry name" value="STAGE II SPORULATION PROTEIN E-RELATED"/>
    <property type="match status" value="1"/>
</dbReference>
<proteinExistence type="predicted"/>
<evidence type="ECO:0000256" key="2">
    <source>
        <dbReference type="PROSITE-ProRule" id="PRU00169"/>
    </source>
</evidence>
<accession>A0A4R9I8N2</accession>
<dbReference type="PROSITE" id="PS50110">
    <property type="entry name" value="RESPONSE_REGULATORY"/>
    <property type="match status" value="1"/>
</dbReference>
<dbReference type="Proteomes" id="UP000298009">
    <property type="component" value="Unassembled WGS sequence"/>
</dbReference>
<name>A0A4R9I8N2_9LEPT</name>
<dbReference type="InterPro" id="IPR001789">
    <property type="entry name" value="Sig_transdc_resp-reg_receiver"/>
</dbReference>
<dbReference type="SMART" id="SM00331">
    <property type="entry name" value="PP2C_SIG"/>
    <property type="match status" value="1"/>
</dbReference>
<comment type="caution">
    <text evidence="4">The sequence shown here is derived from an EMBL/GenBank/DDBJ whole genome shotgun (WGS) entry which is preliminary data.</text>
</comment>